<evidence type="ECO:0000256" key="4">
    <source>
        <dbReference type="ARBA" id="ARBA00022989"/>
    </source>
</evidence>
<evidence type="ECO:0000256" key="3">
    <source>
        <dbReference type="ARBA" id="ARBA00022692"/>
    </source>
</evidence>
<evidence type="ECO:0000256" key="1">
    <source>
        <dbReference type="ARBA" id="ARBA00004141"/>
    </source>
</evidence>
<feature type="transmembrane region" description="Helical" evidence="6">
    <location>
        <begin position="147"/>
        <end position="167"/>
    </location>
</feature>
<evidence type="ECO:0000313" key="9">
    <source>
        <dbReference type="Proteomes" id="UP000693970"/>
    </source>
</evidence>
<reference evidence="8" key="1">
    <citation type="journal article" date="2021" name="Sci. Rep.">
        <title>Diploid genomic architecture of Nitzschia inconspicua, an elite biomass production diatom.</title>
        <authorList>
            <person name="Oliver A."/>
            <person name="Podell S."/>
            <person name="Pinowska A."/>
            <person name="Traller J.C."/>
            <person name="Smith S.R."/>
            <person name="McClure R."/>
            <person name="Beliaev A."/>
            <person name="Bohutskyi P."/>
            <person name="Hill E.A."/>
            <person name="Rabines A."/>
            <person name="Zheng H."/>
            <person name="Allen L.Z."/>
            <person name="Kuo A."/>
            <person name="Grigoriev I.V."/>
            <person name="Allen A.E."/>
            <person name="Hazlebeck D."/>
            <person name="Allen E.E."/>
        </authorList>
    </citation>
    <scope>NUCLEOTIDE SEQUENCE</scope>
    <source>
        <strain evidence="8">Hildebrandi</strain>
    </source>
</reference>
<evidence type="ECO:0000313" key="8">
    <source>
        <dbReference type="EMBL" id="KAG7350047.1"/>
    </source>
</evidence>
<feature type="region of interest" description="Disordered" evidence="7">
    <location>
        <begin position="104"/>
        <end position="132"/>
    </location>
</feature>
<dbReference type="Pfam" id="PF04117">
    <property type="entry name" value="Mpv17_PMP22"/>
    <property type="match status" value="1"/>
</dbReference>
<protein>
    <submittedName>
        <fullName evidence="8">Mpv17 / PMP22 family protein</fullName>
    </submittedName>
</protein>
<sequence>MMIAVRRSSILLQTKIKSKTSCRCSFRHSTTTATATRTSNTTSSSSSTSIASIRKNNPFARVFRWYSDKLESHPILTKSLTAAIIGASGDVLCQYYIDKPEKEAQWKQQQQQQQQQGKKIDNNNNNNNDSTNEEWMWWLDPQRAGRFFLLGGGLVGPWCHAWFGWLATTFPQLTVSSIATRVALDQLAFTPIILSTFISSLWTLEHVMEQAKPKASNNNIQHNYDSNVNNDDINNNLVAWNIPERLIDTLPSLWMTNIAVWTPVQLFNFGFVTQRYQVLFANMVSLAWNAYISFSTRGSKQTTTSDGSIVGVDATTTADVPVSAAGAPVVIARRMTSKAAAAAAAAAQAT</sequence>
<comment type="similarity">
    <text evidence="2 6">Belongs to the peroxisomal membrane protein PXMP2/4 family.</text>
</comment>
<name>A0A9K3KUU8_9STRA</name>
<dbReference type="Proteomes" id="UP000693970">
    <property type="component" value="Unassembled WGS sequence"/>
</dbReference>
<accession>A0A9K3KUU8</accession>
<comment type="caution">
    <text evidence="8">The sequence shown here is derived from an EMBL/GenBank/DDBJ whole genome shotgun (WGS) entry which is preliminary data.</text>
</comment>
<evidence type="ECO:0000256" key="5">
    <source>
        <dbReference type="ARBA" id="ARBA00023136"/>
    </source>
</evidence>
<comment type="subcellular location">
    <subcellularLocation>
        <location evidence="1">Membrane</location>
        <topology evidence="1">Multi-pass membrane protein</topology>
    </subcellularLocation>
</comment>
<reference evidence="8" key="2">
    <citation type="submission" date="2021-04" db="EMBL/GenBank/DDBJ databases">
        <authorList>
            <person name="Podell S."/>
        </authorList>
    </citation>
    <scope>NUCLEOTIDE SEQUENCE</scope>
    <source>
        <strain evidence="8">Hildebrandi</strain>
    </source>
</reference>
<evidence type="ECO:0000256" key="2">
    <source>
        <dbReference type="ARBA" id="ARBA00006824"/>
    </source>
</evidence>
<feature type="compositionally biased region" description="Low complexity" evidence="7">
    <location>
        <begin position="106"/>
        <end position="128"/>
    </location>
</feature>
<dbReference type="AlphaFoldDB" id="A0A9K3KUU8"/>
<keyword evidence="5 6" id="KW-0472">Membrane</keyword>
<evidence type="ECO:0000256" key="7">
    <source>
        <dbReference type="SAM" id="MobiDB-lite"/>
    </source>
</evidence>
<dbReference type="EMBL" id="JAGRRH010000019">
    <property type="protein sequence ID" value="KAG7350047.1"/>
    <property type="molecule type" value="Genomic_DNA"/>
</dbReference>
<dbReference type="GO" id="GO:0005737">
    <property type="term" value="C:cytoplasm"/>
    <property type="evidence" value="ECO:0007669"/>
    <property type="project" value="TreeGrafter"/>
</dbReference>
<keyword evidence="3 6" id="KW-0812">Transmembrane</keyword>
<gene>
    <name evidence="8" type="ORF">IV203_012644</name>
</gene>
<proteinExistence type="inferred from homology"/>
<evidence type="ECO:0000256" key="6">
    <source>
        <dbReference type="RuleBase" id="RU363053"/>
    </source>
</evidence>
<organism evidence="8 9">
    <name type="scientific">Nitzschia inconspicua</name>
    <dbReference type="NCBI Taxonomy" id="303405"/>
    <lineage>
        <taxon>Eukaryota</taxon>
        <taxon>Sar</taxon>
        <taxon>Stramenopiles</taxon>
        <taxon>Ochrophyta</taxon>
        <taxon>Bacillariophyta</taxon>
        <taxon>Bacillariophyceae</taxon>
        <taxon>Bacillariophycidae</taxon>
        <taxon>Bacillariales</taxon>
        <taxon>Bacillariaceae</taxon>
        <taxon>Nitzschia</taxon>
    </lineage>
</organism>
<dbReference type="PANTHER" id="PTHR11266">
    <property type="entry name" value="PEROXISOMAL MEMBRANE PROTEIN 2, PXMP2 MPV17"/>
    <property type="match status" value="1"/>
</dbReference>
<dbReference type="InterPro" id="IPR007248">
    <property type="entry name" value="Mpv17_PMP22"/>
</dbReference>
<dbReference type="OrthoDB" id="430207at2759"/>
<keyword evidence="9" id="KW-1185">Reference proteome</keyword>
<keyword evidence="4 6" id="KW-1133">Transmembrane helix</keyword>
<dbReference type="GO" id="GO:0016020">
    <property type="term" value="C:membrane"/>
    <property type="evidence" value="ECO:0007669"/>
    <property type="project" value="UniProtKB-SubCell"/>
</dbReference>
<feature type="transmembrane region" description="Helical" evidence="6">
    <location>
        <begin position="187"/>
        <end position="204"/>
    </location>
</feature>